<protein>
    <recommendedName>
        <fullName evidence="4">FAD-binding domain-containing protein</fullName>
    </recommendedName>
</protein>
<dbReference type="GO" id="GO:0071949">
    <property type="term" value="F:FAD binding"/>
    <property type="evidence" value="ECO:0007669"/>
    <property type="project" value="InterPro"/>
</dbReference>
<evidence type="ECO:0000259" key="4">
    <source>
        <dbReference type="Pfam" id="PF01494"/>
    </source>
</evidence>
<dbReference type="GO" id="GO:0016709">
    <property type="term" value="F:oxidoreductase activity, acting on paired donors, with incorporation or reduction of molecular oxygen, NAD(P)H as one donor, and incorporation of one atom of oxygen"/>
    <property type="evidence" value="ECO:0007669"/>
    <property type="project" value="UniProtKB-ARBA"/>
</dbReference>
<dbReference type="InterPro" id="IPR036188">
    <property type="entry name" value="FAD/NAD-bd_sf"/>
</dbReference>
<gene>
    <name evidence="5" type="ORF">NSCI0253_LOCUS33898</name>
</gene>
<dbReference type="InterPro" id="IPR002938">
    <property type="entry name" value="FAD-bd"/>
</dbReference>
<keyword evidence="3" id="KW-0274">FAD</keyword>
<dbReference type="Pfam" id="PF01494">
    <property type="entry name" value="FAD_binding_3"/>
    <property type="match status" value="1"/>
</dbReference>
<dbReference type="AlphaFoldDB" id="A0A7S1AN01"/>
<evidence type="ECO:0000256" key="3">
    <source>
        <dbReference type="ARBA" id="ARBA00022827"/>
    </source>
</evidence>
<keyword evidence="2" id="KW-0285">Flavoprotein</keyword>
<dbReference type="Gene3D" id="3.50.50.60">
    <property type="entry name" value="FAD/NAD(P)-binding domain"/>
    <property type="match status" value="1"/>
</dbReference>
<evidence type="ECO:0000256" key="1">
    <source>
        <dbReference type="ARBA" id="ARBA00001974"/>
    </source>
</evidence>
<dbReference type="PANTHER" id="PTHR43004:SF19">
    <property type="entry name" value="BINDING MONOOXYGENASE, PUTATIVE (JCVI)-RELATED"/>
    <property type="match status" value="1"/>
</dbReference>
<sequence>MMADSADVLVVGSGPVGLLAAIEIASRGCTVRIIDAQPEPVQMTKASGIAARSLEVLPQSVVDKVLASSVHVRSIGILEHSNEGEATCIAELKLDKIATYEGLRAQMQWLTEKQLTEHMETLPDLRRPGHNLKVERPYRLSSFRESTVGVECDVEGPDGETQRVSAKFLLGCDGGSSFVRKGLGYPFHGEATPETFFALHADLEHHTGGKTTQSEIFCSKGTDPLAPGFAFSICMPDGGVLMIVDLDRAQQQQWTSDELDRHGERVLLTPTAEDICKVAEQRGCGQGLRVKIGTVKWISHFRVNSRQAEHYGAGRVYLAGDACHCHSPLGGQGMNMGFQDAKNIAWKLVYAAKGAVPTAFLETYEEERHGIEKKNCGAIEVAQKGVSKRNSFVFWLRGRGQRLVPTLLNFVGGTALSYLSQQGWSYSACRLSVEHWERPPLSLGIYLRAGGYRRRQNLYRWNGTRVRAGDAVPEASTEQGSLLSLLKTCRGFSLLLFEGDASENDLLRSELQAKVLDVAGLRSLGETLRVAPDETGFAPSVDQVLVFPAHDEAHMVFGVRGQCCFLIRPDLHVGLRSEPVHAGVVQRYFKNRCGMDVQETPAPASSPHLDRTPFYVHSAVLSCSLAFHLLCKFEVVPTTHNQLRLSGVGPVLSSLALVFLVWSSWKN</sequence>
<proteinExistence type="predicted"/>
<comment type="cofactor">
    <cofactor evidence="1">
        <name>FAD</name>
        <dbReference type="ChEBI" id="CHEBI:57692"/>
    </cofactor>
</comment>
<reference evidence="5" key="1">
    <citation type="submission" date="2021-01" db="EMBL/GenBank/DDBJ databases">
        <authorList>
            <person name="Corre E."/>
            <person name="Pelletier E."/>
            <person name="Niang G."/>
            <person name="Scheremetjew M."/>
            <person name="Finn R."/>
            <person name="Kale V."/>
            <person name="Holt S."/>
            <person name="Cochrane G."/>
            <person name="Meng A."/>
            <person name="Brown T."/>
            <person name="Cohen L."/>
        </authorList>
    </citation>
    <scope>NUCLEOTIDE SEQUENCE</scope>
</reference>
<organism evidence="5">
    <name type="scientific">Noctiluca scintillans</name>
    <name type="common">Sea sparkle</name>
    <name type="synonym">Red tide dinoflagellate</name>
    <dbReference type="NCBI Taxonomy" id="2966"/>
    <lineage>
        <taxon>Eukaryota</taxon>
        <taxon>Sar</taxon>
        <taxon>Alveolata</taxon>
        <taxon>Dinophyceae</taxon>
        <taxon>Noctilucales</taxon>
        <taxon>Noctilucaceae</taxon>
        <taxon>Noctiluca</taxon>
    </lineage>
</organism>
<dbReference type="PANTHER" id="PTHR43004">
    <property type="entry name" value="TRK SYSTEM POTASSIUM UPTAKE PROTEIN"/>
    <property type="match status" value="1"/>
</dbReference>
<feature type="domain" description="FAD-binding" evidence="4">
    <location>
        <begin position="6"/>
        <end position="374"/>
    </location>
</feature>
<dbReference type="InterPro" id="IPR050641">
    <property type="entry name" value="RIFMO-like"/>
</dbReference>
<dbReference type="SUPFAM" id="SSF51905">
    <property type="entry name" value="FAD/NAD(P)-binding domain"/>
    <property type="match status" value="1"/>
</dbReference>
<dbReference type="EMBL" id="HBFQ01047569">
    <property type="protein sequence ID" value="CAD8859544.1"/>
    <property type="molecule type" value="Transcribed_RNA"/>
</dbReference>
<name>A0A7S1AN01_NOCSC</name>
<accession>A0A7S1AN01</accession>
<evidence type="ECO:0000313" key="5">
    <source>
        <dbReference type="EMBL" id="CAD8859544.1"/>
    </source>
</evidence>
<dbReference type="Gene3D" id="3.40.30.120">
    <property type="match status" value="1"/>
</dbReference>
<dbReference type="Gene3D" id="3.30.70.2450">
    <property type="match status" value="1"/>
</dbReference>
<evidence type="ECO:0000256" key="2">
    <source>
        <dbReference type="ARBA" id="ARBA00022630"/>
    </source>
</evidence>
<dbReference type="PRINTS" id="PR00420">
    <property type="entry name" value="RNGMNOXGNASE"/>
</dbReference>